<organism evidence="3 4">
    <name type="scientific">Aspergillus tamarii</name>
    <dbReference type="NCBI Taxonomy" id="41984"/>
    <lineage>
        <taxon>Eukaryota</taxon>
        <taxon>Fungi</taxon>
        <taxon>Dikarya</taxon>
        <taxon>Ascomycota</taxon>
        <taxon>Pezizomycotina</taxon>
        <taxon>Eurotiomycetes</taxon>
        <taxon>Eurotiomycetidae</taxon>
        <taxon>Eurotiales</taxon>
        <taxon>Aspergillaceae</taxon>
        <taxon>Aspergillus</taxon>
        <taxon>Aspergillus subgen. Circumdati</taxon>
    </lineage>
</organism>
<evidence type="ECO:0000259" key="2">
    <source>
        <dbReference type="Pfam" id="PF00144"/>
    </source>
</evidence>
<dbReference type="OrthoDB" id="5946976at2759"/>
<dbReference type="PANTHER" id="PTHR46825:SF14">
    <property type="entry name" value="BETA-LACTAMASE-RELATED DOMAIN-CONTAINING PROTEIN"/>
    <property type="match status" value="1"/>
</dbReference>
<dbReference type="Pfam" id="PF00144">
    <property type="entry name" value="Beta-lactamase"/>
    <property type="match status" value="1"/>
</dbReference>
<gene>
    <name evidence="3" type="ORF">BDV40DRAFT_288887</name>
</gene>
<evidence type="ECO:0000256" key="1">
    <source>
        <dbReference type="ARBA" id="ARBA00038215"/>
    </source>
</evidence>
<dbReference type="InterPro" id="IPR001466">
    <property type="entry name" value="Beta-lactam-related"/>
</dbReference>
<feature type="domain" description="Beta-lactamase-related" evidence="2">
    <location>
        <begin position="24"/>
        <end position="399"/>
    </location>
</feature>
<evidence type="ECO:0000313" key="3">
    <source>
        <dbReference type="EMBL" id="KAE8162054.1"/>
    </source>
</evidence>
<protein>
    <submittedName>
        <fullName evidence="3">Beta-lactamase/transpeptidase-like protein</fullName>
    </submittedName>
</protein>
<name>A0A5N6UTZ8_ASPTM</name>
<accession>A0A5N6UTZ8</accession>
<evidence type="ECO:0000313" key="4">
    <source>
        <dbReference type="Proteomes" id="UP000326950"/>
    </source>
</evidence>
<dbReference type="Proteomes" id="UP000326950">
    <property type="component" value="Unassembled WGS sequence"/>
</dbReference>
<proteinExistence type="inferred from homology"/>
<keyword evidence="4" id="KW-1185">Reference proteome</keyword>
<dbReference type="InterPro" id="IPR012338">
    <property type="entry name" value="Beta-lactam/transpept-like"/>
</dbReference>
<comment type="similarity">
    <text evidence="1">Belongs to the peptidase S12 family.</text>
</comment>
<sequence>MELCRALERLEGAHAQIERVREICGALSISYGVLHYGDVIYTKSVGLRDQAQHLSADSQTIYPLASVSKGFLAAAVGTLVDTGKLDWHIPISTYLPQFDPISDRDLGKHANIIDLLSHATGIAQHDLLHIGPFGSIISDSSKLVYLINALPTSNSHGPRFRRWWLYNNHVSALASQVLETVSDGMRYPDFLEQRILRPLRMFRTFVSMDKFNSDSNIALPYTRLSDGSFAKLPFPEYLQETTHILASQGVTSCVQDLLMWVKATLERESWEQLHAEEKLERPFPPNNPLRQITAIRHGHYPHPFDDAPGHPSYYCLGWLSLTLPSSNLGLISFNKETRRSGDHLDYVLGKDSPPHRVILHNGKAPGYNSAIYTFPETSSAIIVLASGATDGDPADWSARILTQELFDLQPRVDIVDLAEREAILSRRWFDDYILRQLRKDLQKSGGDSGASDSHLSNLRTYEGHYRNVQLLTTLNIRFNESSSDLAVSFNHRTDKEYLLRFHKEQEFSFLPPDRDSWLRDCMLEVFDYRTGILKFTRTDDGDVSGLWWKWSAWEEGSLFTKQTTT</sequence>
<dbReference type="AlphaFoldDB" id="A0A5N6UTZ8"/>
<dbReference type="InterPro" id="IPR050491">
    <property type="entry name" value="AmpC-like"/>
</dbReference>
<dbReference type="EMBL" id="ML738634">
    <property type="protein sequence ID" value="KAE8162054.1"/>
    <property type="molecule type" value="Genomic_DNA"/>
</dbReference>
<dbReference type="Gene3D" id="3.40.710.10">
    <property type="entry name" value="DD-peptidase/beta-lactamase superfamily"/>
    <property type="match status" value="1"/>
</dbReference>
<reference evidence="3 4" key="1">
    <citation type="submission" date="2019-04" db="EMBL/GenBank/DDBJ databases">
        <title>Friends and foes A comparative genomics study of 23 Aspergillus species from section Flavi.</title>
        <authorList>
            <consortium name="DOE Joint Genome Institute"/>
            <person name="Kjaerbolling I."/>
            <person name="Vesth T."/>
            <person name="Frisvad J.C."/>
            <person name="Nybo J.L."/>
            <person name="Theobald S."/>
            <person name="Kildgaard S."/>
            <person name="Isbrandt T."/>
            <person name="Kuo A."/>
            <person name="Sato A."/>
            <person name="Lyhne E.K."/>
            <person name="Kogle M.E."/>
            <person name="Wiebenga A."/>
            <person name="Kun R.S."/>
            <person name="Lubbers R.J."/>
            <person name="Makela M.R."/>
            <person name="Barry K."/>
            <person name="Chovatia M."/>
            <person name="Clum A."/>
            <person name="Daum C."/>
            <person name="Haridas S."/>
            <person name="He G."/>
            <person name="LaButti K."/>
            <person name="Lipzen A."/>
            <person name="Mondo S."/>
            <person name="Riley R."/>
            <person name="Salamov A."/>
            <person name="Simmons B.A."/>
            <person name="Magnuson J.K."/>
            <person name="Henrissat B."/>
            <person name="Mortensen U.H."/>
            <person name="Larsen T.O."/>
            <person name="Devries R.P."/>
            <person name="Grigoriev I.V."/>
            <person name="Machida M."/>
            <person name="Baker S.E."/>
            <person name="Andersen M.R."/>
        </authorList>
    </citation>
    <scope>NUCLEOTIDE SEQUENCE [LARGE SCALE GENOMIC DNA]</scope>
    <source>
        <strain evidence="3 4">CBS 117626</strain>
    </source>
</reference>
<dbReference type="PANTHER" id="PTHR46825">
    <property type="entry name" value="D-ALANYL-D-ALANINE-CARBOXYPEPTIDASE/ENDOPEPTIDASE AMPH"/>
    <property type="match status" value="1"/>
</dbReference>
<dbReference type="SUPFAM" id="SSF56601">
    <property type="entry name" value="beta-lactamase/transpeptidase-like"/>
    <property type="match status" value="1"/>
</dbReference>